<evidence type="ECO:0000313" key="4">
    <source>
        <dbReference type="Proteomes" id="UP001165641"/>
    </source>
</evidence>
<dbReference type="PROSITE" id="PS50943">
    <property type="entry name" value="HTH_CROC1"/>
    <property type="match status" value="1"/>
</dbReference>
<proteinExistence type="predicted"/>
<name>A0ABT4ZE25_9RHOB</name>
<keyword evidence="4" id="KW-1185">Reference proteome</keyword>
<evidence type="ECO:0000313" key="3">
    <source>
        <dbReference type="EMBL" id="MDB6177595.1"/>
    </source>
</evidence>
<dbReference type="Pfam" id="PF01381">
    <property type="entry name" value="HTH_3"/>
    <property type="match status" value="1"/>
</dbReference>
<comment type="caution">
    <text evidence="3">The sequence shown here is derived from an EMBL/GenBank/DDBJ whole genome shotgun (WGS) entry which is preliminary data.</text>
</comment>
<keyword evidence="1" id="KW-0175">Coiled coil</keyword>
<reference evidence="3" key="1">
    <citation type="submission" date="2022-12" db="EMBL/GenBank/DDBJ databases">
        <title>Paracoccus onchidii sp. nov., isolated from a marine invertebrate from the South China Sea.</title>
        <authorList>
            <person name="Xu S."/>
            <person name="Liu Z."/>
            <person name="Xu Y."/>
        </authorList>
    </citation>
    <scope>NUCLEOTIDE SEQUENCE</scope>
    <source>
        <strain evidence="3">Z330</strain>
    </source>
</reference>
<dbReference type="InterPro" id="IPR001387">
    <property type="entry name" value="Cro/C1-type_HTH"/>
</dbReference>
<dbReference type="RefSeq" id="WP_271888708.1">
    <property type="nucleotide sequence ID" value="NZ_JAQBIE010000009.1"/>
</dbReference>
<dbReference type="Gene3D" id="1.10.260.40">
    <property type="entry name" value="lambda repressor-like DNA-binding domains"/>
    <property type="match status" value="1"/>
</dbReference>
<protein>
    <submittedName>
        <fullName evidence="3">Helix-turn-helix domain-containing protein</fullName>
    </submittedName>
</protein>
<evidence type="ECO:0000259" key="2">
    <source>
        <dbReference type="PROSITE" id="PS50943"/>
    </source>
</evidence>
<dbReference type="SUPFAM" id="SSF47413">
    <property type="entry name" value="lambda repressor-like DNA-binding domains"/>
    <property type="match status" value="1"/>
</dbReference>
<accession>A0ABT4ZE25</accession>
<feature type="domain" description="HTH cro/C1-type" evidence="2">
    <location>
        <begin position="17"/>
        <end position="71"/>
    </location>
</feature>
<evidence type="ECO:0000256" key="1">
    <source>
        <dbReference type="SAM" id="Coils"/>
    </source>
</evidence>
<organism evidence="3 4">
    <name type="scientific">Paracoccus onchidii</name>
    <dbReference type="NCBI Taxonomy" id="3017813"/>
    <lineage>
        <taxon>Bacteria</taxon>
        <taxon>Pseudomonadati</taxon>
        <taxon>Pseudomonadota</taxon>
        <taxon>Alphaproteobacteria</taxon>
        <taxon>Rhodobacterales</taxon>
        <taxon>Paracoccaceae</taxon>
        <taxon>Paracoccus</taxon>
    </lineage>
</organism>
<dbReference type="InterPro" id="IPR010982">
    <property type="entry name" value="Lambda_DNA-bd_dom_sf"/>
</dbReference>
<gene>
    <name evidence="3" type="ORF">PAF17_08715</name>
</gene>
<dbReference type="EMBL" id="JAQBIE010000009">
    <property type="protein sequence ID" value="MDB6177595.1"/>
    <property type="molecule type" value="Genomic_DNA"/>
</dbReference>
<dbReference type="Proteomes" id="UP001165641">
    <property type="component" value="Unassembled WGS sequence"/>
</dbReference>
<feature type="coiled-coil region" evidence="1">
    <location>
        <begin position="86"/>
        <end position="113"/>
    </location>
</feature>
<dbReference type="CDD" id="cd00093">
    <property type="entry name" value="HTH_XRE"/>
    <property type="match status" value="1"/>
</dbReference>
<sequence>MDQEDYGEGQATLGDRLTAAREGAALELGDLADRLGVRVETLEGWEADQAEPRAAFLGRLSGMLGVSLVWLMTGDGEGPQDGDGLRQMLRAELRDLRRTLEEGAQRIDRLERMLGED</sequence>
<dbReference type="SMART" id="SM00530">
    <property type="entry name" value="HTH_XRE"/>
    <property type="match status" value="1"/>
</dbReference>